<keyword evidence="2" id="KW-0560">Oxidoreductase</keyword>
<evidence type="ECO:0000256" key="1">
    <source>
        <dbReference type="ARBA" id="ARBA00010944"/>
    </source>
</evidence>
<evidence type="ECO:0000259" key="3">
    <source>
        <dbReference type="Pfam" id="PF04321"/>
    </source>
</evidence>
<dbReference type="EMBL" id="BQXY01000001">
    <property type="protein sequence ID" value="GKU24370.1"/>
    <property type="molecule type" value="Genomic_DNA"/>
</dbReference>
<proteinExistence type="inferred from homology"/>
<dbReference type="InterPro" id="IPR036291">
    <property type="entry name" value="NAD(P)-bd_dom_sf"/>
</dbReference>
<dbReference type="Proteomes" id="UP001057868">
    <property type="component" value="Unassembled WGS sequence"/>
</dbReference>
<dbReference type="EC" id="1.1.1.133" evidence="2"/>
<feature type="domain" description="RmlD-like substrate binding" evidence="3">
    <location>
        <begin position="3"/>
        <end position="263"/>
    </location>
</feature>
<gene>
    <name evidence="4" type="ORF">CFOLD11_11960</name>
</gene>
<protein>
    <recommendedName>
        <fullName evidence="2">dTDP-4-dehydrorhamnose reductase</fullName>
        <ecNumber evidence="2">1.1.1.133</ecNumber>
    </recommendedName>
</protein>
<comment type="pathway">
    <text evidence="2">Carbohydrate biosynthesis; dTDP-L-rhamnose biosynthesis.</text>
</comment>
<evidence type="ECO:0000313" key="5">
    <source>
        <dbReference type="Proteomes" id="UP001057868"/>
    </source>
</evidence>
<dbReference type="PANTHER" id="PTHR10491:SF4">
    <property type="entry name" value="METHIONINE ADENOSYLTRANSFERASE 2 SUBUNIT BETA"/>
    <property type="match status" value="1"/>
</dbReference>
<dbReference type="GO" id="GO:0008831">
    <property type="term" value="F:dTDP-4-dehydrorhamnose reductase activity"/>
    <property type="evidence" value="ECO:0007669"/>
    <property type="project" value="UniProtKB-EC"/>
</dbReference>
<comment type="caution">
    <text evidence="4">The sequence shown here is derived from an EMBL/GenBank/DDBJ whole genome shotgun (WGS) entry which is preliminary data.</text>
</comment>
<evidence type="ECO:0000313" key="4">
    <source>
        <dbReference type="EMBL" id="GKU24370.1"/>
    </source>
</evidence>
<reference evidence="4" key="1">
    <citation type="journal article" date="2023" name="Int. J. Syst. Evol. Microbiol.">
        <title>&lt;i&gt;Clostridium folliculivorans&lt;/i&gt; sp. nov., isolated from soil samples of an organic paddy in Japan.</title>
        <authorList>
            <person name="Tazawa J."/>
            <person name="Kobayashi H."/>
            <person name="Tanizawa Y."/>
            <person name="Uchino A."/>
            <person name="Tanaka F."/>
            <person name="Urashima Y."/>
            <person name="Miura S."/>
            <person name="Sakamoto M."/>
            <person name="Ohkuma M."/>
            <person name="Tohno M."/>
        </authorList>
    </citation>
    <scope>NUCLEOTIDE SEQUENCE</scope>
    <source>
        <strain evidence="4">D1-1</strain>
    </source>
</reference>
<organism evidence="4 5">
    <name type="scientific">Clostridium folliculivorans</name>
    <dbReference type="NCBI Taxonomy" id="2886038"/>
    <lineage>
        <taxon>Bacteria</taxon>
        <taxon>Bacillati</taxon>
        <taxon>Bacillota</taxon>
        <taxon>Clostridia</taxon>
        <taxon>Eubacteriales</taxon>
        <taxon>Clostridiaceae</taxon>
        <taxon>Clostridium</taxon>
    </lineage>
</organism>
<dbReference type="Gene3D" id="3.40.50.720">
    <property type="entry name" value="NAD(P)-binding Rossmann-like Domain"/>
    <property type="match status" value="1"/>
</dbReference>
<dbReference type="InterPro" id="IPR029903">
    <property type="entry name" value="RmlD-like-bd"/>
</dbReference>
<dbReference type="RefSeq" id="WP_261851377.1">
    <property type="nucleotide sequence ID" value="NZ_BQXY01000001.1"/>
</dbReference>
<dbReference type="InterPro" id="IPR005913">
    <property type="entry name" value="dTDP_dehydrorham_reduct"/>
</dbReference>
<accession>A0A9W5Y0I9</accession>
<dbReference type="SUPFAM" id="SSF51735">
    <property type="entry name" value="NAD(P)-binding Rossmann-fold domains"/>
    <property type="match status" value="1"/>
</dbReference>
<keyword evidence="2" id="KW-0521">NADP</keyword>
<comment type="similarity">
    <text evidence="1 2">Belongs to the dTDP-4-dehydrorhamnose reductase family.</text>
</comment>
<dbReference type="AlphaFoldDB" id="A0A9W5Y0I9"/>
<keyword evidence="5" id="KW-1185">Reference proteome</keyword>
<comment type="function">
    <text evidence="2">Catalyzes the reduction of dTDP-6-deoxy-L-lyxo-4-hexulose to yield dTDP-L-rhamnose.</text>
</comment>
<evidence type="ECO:0000256" key="2">
    <source>
        <dbReference type="RuleBase" id="RU364082"/>
    </source>
</evidence>
<sequence>MDTILITGAEGFFASRFVQYYRDKYNIIALNHKDLDICDQEKTIEKIIDIKPKYLIHSAAISDTGKCESNPELSYDVNVKGTINIAKGCAKAKTKLIYLSSDQIYNGNVEAGPYEEDCVAVPNTVYGRHKLEAENAICGIVDDPVILRLTWLFSLPERNVKINSNIIWNLVKAVLKNEQITLPANEYRGITYVYDLISNFDKILNLPKGVYNTGSESNLNTYEVGKIILENMGLGHRVEELLIKDTERYKENNRYLRICNNKLIEQNIYFTNTEEAVSRCISDFLLYMKV</sequence>
<name>A0A9W5Y0I9_9CLOT</name>
<dbReference type="Pfam" id="PF04321">
    <property type="entry name" value="RmlD_sub_bind"/>
    <property type="match status" value="1"/>
</dbReference>
<dbReference type="PANTHER" id="PTHR10491">
    <property type="entry name" value="DTDP-4-DEHYDRORHAMNOSE REDUCTASE"/>
    <property type="match status" value="1"/>
</dbReference>